<comment type="caution">
    <text evidence="13">The sequence shown here is derived from an EMBL/GenBank/DDBJ whole genome shotgun (WGS) entry which is preliminary data.</text>
</comment>
<evidence type="ECO:0000256" key="8">
    <source>
        <dbReference type="ARBA" id="ARBA00023136"/>
    </source>
</evidence>
<keyword evidence="13" id="KW-0675">Receptor</keyword>
<dbReference type="SMART" id="SM00965">
    <property type="entry name" value="STN"/>
    <property type="match status" value="1"/>
</dbReference>
<dbReference type="PROSITE" id="PS52016">
    <property type="entry name" value="TONB_DEPENDENT_REC_3"/>
    <property type="match status" value="1"/>
</dbReference>
<dbReference type="Proteomes" id="UP001236569">
    <property type="component" value="Unassembled WGS sequence"/>
</dbReference>
<keyword evidence="4" id="KW-0406">Ion transport</keyword>
<evidence type="ECO:0000256" key="9">
    <source>
        <dbReference type="ARBA" id="ARBA00023237"/>
    </source>
</evidence>
<organism evidence="13 14">
    <name type="scientific">Flectobacillus longus</name>
    <dbReference type="NCBI Taxonomy" id="2984207"/>
    <lineage>
        <taxon>Bacteria</taxon>
        <taxon>Pseudomonadati</taxon>
        <taxon>Bacteroidota</taxon>
        <taxon>Cytophagia</taxon>
        <taxon>Cytophagales</taxon>
        <taxon>Flectobacillaceae</taxon>
        <taxon>Flectobacillus</taxon>
    </lineage>
</organism>
<dbReference type="InterPro" id="IPR008969">
    <property type="entry name" value="CarboxyPept-like_regulatory"/>
</dbReference>
<gene>
    <name evidence="13" type="ORF">QM480_04880</name>
</gene>
<dbReference type="Pfam" id="PF00593">
    <property type="entry name" value="TonB_dep_Rec_b-barrel"/>
    <property type="match status" value="1"/>
</dbReference>
<evidence type="ECO:0000256" key="7">
    <source>
        <dbReference type="ARBA" id="ARBA00023077"/>
    </source>
</evidence>
<sequence>MKKNRQSKAFWLTIMRITGMQFFMILFLTSFAWAKTSAQEELNKKISISIEGIVLKSALQKIEKTAQIRISYNSQVVPLNRTVTLLASNERVGDVLERLLKPLSVTYVMFNNQIVLRKIEAPSTPSAPETERENVVALPTVSGTITDEKGKALPGVNITIKGTTKGTNSDASGHFKIEVPNENTTLVFSYVGYVKQEVVVGNRTVFNISLALELQSLDEVVVVGYGTQSKRAVSGAVSSVGFKQFQDRSFSNVTQALSGQIAGVNISQSQGAPGVSPIIRIRGVSSITAGTNPLFVVDGVPLENFNLNMVNPQDIESVEVLKDASSAAIYGSRGANGVILVTTKLGKAGKTTFSIGYESGVQSVERRVKMMDAQQWINYYIDAHNNAWVDLNPAKNKASDPNSLRGSVYKIPDEFLTNPQQFGKGTDWQDVMFRVAPSQNAQFSASGGTDKTQFMFSAAYLSQDAVLDENYYKRLSLRSNIKHQLSNKFTIGLNLGVTGIFDRTDGTQGKSDVVSLALQSDPIFPVYNENGNIGYRDPNSVWNKYVAYNDLNLWHPYSLTRYIHKQNKTFNTLATGFLEYKILDDLKFKTSISANLYNTRYNSYRVNKQGYGYSGILPAEGYSTSGYSLNWLSENTLNYDKSFGNHNLALLLGYSVQKQRNEFASITSGSFPNDLVETLNAGVVSGGFTNASEWAMISYLARAQYNYLNRYFFTAAIRRDGSSRFGGNSRWGYFPSVSGAWVVSDENFMKDIRAINNLKFRVSYGMSGNNQIPNYGATSLLSSSNYVSGSTLAPGLAISNIANTNLQWERTTQFNLGLDLKLLNNRIGLSAEYYNSTTNDMLLNVPVPDITGFSTQLTNIGKMENKGVELNLNTQNIQTPKFSWSTDFNFSSNRNKVLQLGQNNAPITYTDFVVTVKTEVGQPISNFYGYVVDGVFKNQAQVDATPHYSTTKPGDPIIRDVNGDGKITVDDRTTLGNYQPDFMAGITNNFSYKGFDLSFMFQGSFGGEIVNQNFRYSGFWNNGRNMYAGVDNRWRSESDPGDGTHFRATLGLTGLQDQFTSLWVEDASFVRLKNIRVSYTIPSSITQKLHLKTARVYVNAENVYLWSKYTNYDPENTTYNASNFSGEANGNSSSGLNASGNAPNGAFIGVDYGSYPIPRVITIGAKIDF</sequence>
<evidence type="ECO:0000256" key="3">
    <source>
        <dbReference type="ARBA" id="ARBA00022452"/>
    </source>
</evidence>
<dbReference type="EMBL" id="JASHID010000003">
    <property type="protein sequence ID" value="MDI9863645.1"/>
    <property type="molecule type" value="Genomic_DNA"/>
</dbReference>
<dbReference type="InterPro" id="IPR011662">
    <property type="entry name" value="Secretin/TonB_short_N"/>
</dbReference>
<evidence type="ECO:0000256" key="10">
    <source>
        <dbReference type="PROSITE-ProRule" id="PRU01360"/>
    </source>
</evidence>
<dbReference type="Pfam" id="PF13715">
    <property type="entry name" value="CarbopepD_reg_2"/>
    <property type="match status" value="1"/>
</dbReference>
<comment type="similarity">
    <text evidence="10 11">Belongs to the TonB-dependent receptor family.</text>
</comment>
<dbReference type="RefSeq" id="WP_283368916.1">
    <property type="nucleotide sequence ID" value="NZ_JASHID010000003.1"/>
</dbReference>
<evidence type="ECO:0000313" key="13">
    <source>
        <dbReference type="EMBL" id="MDI9863645.1"/>
    </source>
</evidence>
<keyword evidence="8 10" id="KW-0472">Membrane</keyword>
<keyword evidence="2 10" id="KW-0813">Transport</keyword>
<proteinExistence type="inferred from homology"/>
<dbReference type="InterPro" id="IPR023997">
    <property type="entry name" value="TonB-dep_OMP_SusC/RagA_CS"/>
</dbReference>
<evidence type="ECO:0000256" key="6">
    <source>
        <dbReference type="ARBA" id="ARBA00023004"/>
    </source>
</evidence>
<keyword evidence="14" id="KW-1185">Reference proteome</keyword>
<dbReference type="InterPro" id="IPR039426">
    <property type="entry name" value="TonB-dep_rcpt-like"/>
</dbReference>
<evidence type="ECO:0000259" key="12">
    <source>
        <dbReference type="SMART" id="SM00965"/>
    </source>
</evidence>
<dbReference type="InterPro" id="IPR036942">
    <property type="entry name" value="Beta-barrel_TonB_sf"/>
</dbReference>
<evidence type="ECO:0000256" key="1">
    <source>
        <dbReference type="ARBA" id="ARBA00004571"/>
    </source>
</evidence>
<dbReference type="Pfam" id="PF07715">
    <property type="entry name" value="Plug"/>
    <property type="match status" value="1"/>
</dbReference>
<evidence type="ECO:0000313" key="14">
    <source>
        <dbReference type="Proteomes" id="UP001236569"/>
    </source>
</evidence>
<keyword evidence="3 10" id="KW-1134">Transmembrane beta strand</keyword>
<dbReference type="SUPFAM" id="SSF56935">
    <property type="entry name" value="Porins"/>
    <property type="match status" value="1"/>
</dbReference>
<keyword evidence="7 11" id="KW-0798">TonB box</keyword>
<dbReference type="Gene3D" id="2.170.130.10">
    <property type="entry name" value="TonB-dependent receptor, plug domain"/>
    <property type="match status" value="1"/>
</dbReference>
<accession>A0ABT6YJ86</accession>
<feature type="domain" description="Secretin/TonB short N-terminal" evidence="12">
    <location>
        <begin position="68"/>
        <end position="119"/>
    </location>
</feature>
<dbReference type="NCBIfam" id="TIGR04057">
    <property type="entry name" value="SusC_RagA_signa"/>
    <property type="match status" value="1"/>
</dbReference>
<name>A0ABT6YJ86_9BACT</name>
<dbReference type="InterPro" id="IPR023996">
    <property type="entry name" value="TonB-dep_OMP_SusC/RagA"/>
</dbReference>
<dbReference type="InterPro" id="IPR012910">
    <property type="entry name" value="Plug_dom"/>
</dbReference>
<keyword evidence="9 10" id="KW-0998">Cell outer membrane</keyword>
<dbReference type="SUPFAM" id="SSF49464">
    <property type="entry name" value="Carboxypeptidase regulatory domain-like"/>
    <property type="match status" value="1"/>
</dbReference>
<dbReference type="Gene3D" id="2.40.170.20">
    <property type="entry name" value="TonB-dependent receptor, beta-barrel domain"/>
    <property type="match status" value="1"/>
</dbReference>
<dbReference type="InterPro" id="IPR037066">
    <property type="entry name" value="Plug_dom_sf"/>
</dbReference>
<protein>
    <submittedName>
        <fullName evidence="13">TonB-dependent receptor</fullName>
    </submittedName>
</protein>
<keyword evidence="4" id="KW-0410">Iron transport</keyword>
<dbReference type="NCBIfam" id="TIGR04056">
    <property type="entry name" value="OMP_RagA_SusC"/>
    <property type="match status" value="1"/>
</dbReference>
<keyword evidence="5 10" id="KW-0812">Transmembrane</keyword>
<dbReference type="Gene3D" id="2.60.40.1120">
    <property type="entry name" value="Carboxypeptidase-like, regulatory domain"/>
    <property type="match status" value="1"/>
</dbReference>
<evidence type="ECO:0000256" key="5">
    <source>
        <dbReference type="ARBA" id="ARBA00022692"/>
    </source>
</evidence>
<dbReference type="InterPro" id="IPR000531">
    <property type="entry name" value="Beta-barrel_TonB"/>
</dbReference>
<comment type="subcellular location">
    <subcellularLocation>
        <location evidence="1 10">Cell outer membrane</location>
        <topology evidence="1 10">Multi-pass membrane protein</topology>
    </subcellularLocation>
</comment>
<evidence type="ECO:0000256" key="4">
    <source>
        <dbReference type="ARBA" id="ARBA00022496"/>
    </source>
</evidence>
<reference evidence="13 14" key="1">
    <citation type="submission" date="2023-05" db="EMBL/GenBank/DDBJ databases">
        <title>Novel species of genus Flectobacillus isolated from stream in China.</title>
        <authorList>
            <person name="Lu H."/>
        </authorList>
    </citation>
    <scope>NUCLEOTIDE SEQUENCE [LARGE SCALE GENOMIC DNA]</scope>
    <source>
        <strain evidence="13 14">DC10W</strain>
    </source>
</reference>
<evidence type="ECO:0000256" key="2">
    <source>
        <dbReference type="ARBA" id="ARBA00022448"/>
    </source>
</evidence>
<evidence type="ECO:0000256" key="11">
    <source>
        <dbReference type="RuleBase" id="RU003357"/>
    </source>
</evidence>
<keyword evidence="6" id="KW-0408">Iron</keyword>